<keyword evidence="2" id="KW-0472">Membrane</keyword>
<keyword evidence="2" id="KW-0812">Transmembrane</keyword>
<accession>A0AAV3R0M2</accession>
<dbReference type="AlphaFoldDB" id="A0AAV3R0M2"/>
<proteinExistence type="predicted"/>
<protein>
    <submittedName>
        <fullName evidence="2">Transmembrane signal receptor</fullName>
    </submittedName>
</protein>
<feature type="domain" description="Reverse transcriptase Ty1/copia-type" evidence="1">
    <location>
        <begin position="11"/>
        <end position="83"/>
    </location>
</feature>
<evidence type="ECO:0000313" key="2">
    <source>
        <dbReference type="EMBL" id="GAA0168961.1"/>
    </source>
</evidence>
<organism evidence="2 3">
    <name type="scientific">Lithospermum erythrorhizon</name>
    <name type="common">Purple gromwell</name>
    <name type="synonym">Lithospermum officinale var. erythrorhizon</name>
    <dbReference type="NCBI Taxonomy" id="34254"/>
    <lineage>
        <taxon>Eukaryota</taxon>
        <taxon>Viridiplantae</taxon>
        <taxon>Streptophyta</taxon>
        <taxon>Embryophyta</taxon>
        <taxon>Tracheophyta</taxon>
        <taxon>Spermatophyta</taxon>
        <taxon>Magnoliopsida</taxon>
        <taxon>eudicotyledons</taxon>
        <taxon>Gunneridae</taxon>
        <taxon>Pentapetalae</taxon>
        <taxon>asterids</taxon>
        <taxon>lamiids</taxon>
        <taxon>Boraginales</taxon>
        <taxon>Boraginaceae</taxon>
        <taxon>Boraginoideae</taxon>
        <taxon>Lithospermeae</taxon>
        <taxon>Lithospermum</taxon>
    </lineage>
</organism>
<dbReference type="Proteomes" id="UP001454036">
    <property type="component" value="Unassembled WGS sequence"/>
</dbReference>
<feature type="domain" description="Reverse transcriptase Ty1/copia-type" evidence="1">
    <location>
        <begin position="87"/>
        <end position="223"/>
    </location>
</feature>
<comment type="caution">
    <text evidence="2">The sequence shown here is derived from an EMBL/GenBank/DDBJ whole genome shotgun (WGS) entry which is preliminary data.</text>
</comment>
<dbReference type="InterPro" id="IPR013103">
    <property type="entry name" value="RVT_2"/>
</dbReference>
<evidence type="ECO:0000259" key="1">
    <source>
        <dbReference type="Pfam" id="PF07727"/>
    </source>
</evidence>
<evidence type="ECO:0000313" key="3">
    <source>
        <dbReference type="Proteomes" id="UP001454036"/>
    </source>
</evidence>
<keyword evidence="3" id="KW-1185">Reference proteome</keyword>
<reference evidence="2 3" key="1">
    <citation type="submission" date="2024-01" db="EMBL/GenBank/DDBJ databases">
        <title>The complete chloroplast genome sequence of Lithospermum erythrorhizon: insights into the phylogenetic relationship among Boraginaceae species and the maternal lineages of purple gromwells.</title>
        <authorList>
            <person name="Okada T."/>
            <person name="Watanabe K."/>
        </authorList>
    </citation>
    <scope>NUCLEOTIDE SEQUENCE [LARGE SCALE GENOMIC DNA]</scope>
</reference>
<sequence>MEEEILALKQNQTWDLVLKPESVKPISCKWVYKLEIRLDGTIERYKVRLVIQGFSQEYRIDYDEIFSPVAKIITVLVLLSLAARFLNREKPDYVCKLKKVLYGLKQSPKAWYGKIAEFLVQSGYHVAPVDLSLFVKAGGKLSVVLCICRRFDHHWRCTDEIQRARENLSFRFQMNELGDLNHFLLLEVERSDRGMFPGQQNYATDILQKFALAKCKPISTSMEPNLKLCINDGKDLEDTTMYRQISLGISLRTRNVDNKGKC</sequence>
<dbReference type="Pfam" id="PF07727">
    <property type="entry name" value="RVT_2"/>
    <property type="match status" value="2"/>
</dbReference>
<keyword evidence="2" id="KW-0675">Receptor</keyword>
<name>A0AAV3R0M2_LITER</name>
<dbReference type="EMBL" id="BAABME010006662">
    <property type="protein sequence ID" value="GAA0168961.1"/>
    <property type="molecule type" value="Genomic_DNA"/>
</dbReference>
<gene>
    <name evidence="2" type="ORF">LIER_23545</name>
</gene>